<organism evidence="3 4">
    <name type="scientific">Gordonia westfalica</name>
    <dbReference type="NCBI Taxonomy" id="158898"/>
    <lineage>
        <taxon>Bacteria</taxon>
        <taxon>Bacillati</taxon>
        <taxon>Actinomycetota</taxon>
        <taxon>Actinomycetes</taxon>
        <taxon>Mycobacteriales</taxon>
        <taxon>Gordoniaceae</taxon>
        <taxon>Gordonia</taxon>
    </lineage>
</organism>
<name>A0A1H2KKV6_9ACTN</name>
<dbReference type="OrthoDB" id="4379218at2"/>
<keyword evidence="1" id="KW-1133">Transmembrane helix</keyword>
<protein>
    <submittedName>
        <fullName evidence="3">Phospholipid/cholesterol/gamma-HCH transport system substrate-binding protein</fullName>
    </submittedName>
</protein>
<evidence type="ECO:0000313" key="3">
    <source>
        <dbReference type="EMBL" id="SDU69324.1"/>
    </source>
</evidence>
<gene>
    <name evidence="3" type="ORF">SAMN04488548_1343376</name>
</gene>
<keyword evidence="1" id="KW-0812">Transmembrane</keyword>
<dbReference type="EMBL" id="FNLM01000034">
    <property type="protein sequence ID" value="SDU69324.1"/>
    <property type="molecule type" value="Genomic_DNA"/>
</dbReference>
<dbReference type="PANTHER" id="PTHR33371">
    <property type="entry name" value="INTERMEMBRANE PHOSPHOLIPID TRANSPORT SYSTEM BINDING PROTEIN MLAD-RELATED"/>
    <property type="match status" value="1"/>
</dbReference>
<dbReference type="AlphaFoldDB" id="A0A1H2KKV6"/>
<feature type="transmembrane region" description="Helical" evidence="1">
    <location>
        <begin position="16"/>
        <end position="38"/>
    </location>
</feature>
<dbReference type="PANTHER" id="PTHR33371:SF18">
    <property type="entry name" value="MCE-FAMILY PROTEIN MCE3C"/>
    <property type="match status" value="1"/>
</dbReference>
<dbReference type="GO" id="GO:0005576">
    <property type="term" value="C:extracellular region"/>
    <property type="evidence" value="ECO:0007669"/>
    <property type="project" value="TreeGrafter"/>
</dbReference>
<dbReference type="InterPro" id="IPR003399">
    <property type="entry name" value="Mce/MlaD"/>
</dbReference>
<proteinExistence type="predicted"/>
<reference evidence="3 4" key="1">
    <citation type="submission" date="2016-10" db="EMBL/GenBank/DDBJ databases">
        <authorList>
            <person name="de Groot N.N."/>
        </authorList>
    </citation>
    <scope>NUCLEOTIDE SEQUENCE [LARGE SCALE GENOMIC DNA]</scope>
    <source>
        <strain evidence="3 4">DSM 44215</strain>
    </source>
</reference>
<dbReference type="Proteomes" id="UP000183180">
    <property type="component" value="Unassembled WGS sequence"/>
</dbReference>
<dbReference type="STRING" id="158898.SAMN04488548_1343376"/>
<sequence length="331" mass="35677">MSGLTRAWERIRANDFLTGMVAVGLAAVLIAGVSYFYMAPPGRQAITFTTRDVASLSGGEDVRVAGISVGKVADVRLRADDVEVELDVTDDVVVGDRSSVRVQLLTAVGGYFVSLIPSGRVTDTSRTIPADRVTVPYTIADTLQELPRITDEVDGDPIESTLAQVADGLGENSKSLRHLIDGMRSISTIVDKQRRQVDAILAMASNYMTTFANSREFVFELIRKVNVALSQFYTYRAGFSEAYRQLGGVLQRLGAVSNFYLNHSDQIYAAVVGARNTADRLRNGMDAMIDNLGPLQSRLASLVAPEGAPDADSAFVLDATAMCLPVAGRKC</sequence>
<dbReference type="Pfam" id="PF02470">
    <property type="entry name" value="MlaD"/>
    <property type="match status" value="1"/>
</dbReference>
<feature type="domain" description="Mce/MlaD" evidence="2">
    <location>
        <begin position="45"/>
        <end position="117"/>
    </location>
</feature>
<evidence type="ECO:0000256" key="1">
    <source>
        <dbReference type="SAM" id="Phobius"/>
    </source>
</evidence>
<keyword evidence="1" id="KW-0472">Membrane</keyword>
<dbReference type="InterPro" id="IPR052336">
    <property type="entry name" value="MlaD_Phospholipid_Transporter"/>
</dbReference>
<evidence type="ECO:0000259" key="2">
    <source>
        <dbReference type="Pfam" id="PF02470"/>
    </source>
</evidence>
<accession>A0A1H2KKV6</accession>
<dbReference type="RefSeq" id="WP_074852025.1">
    <property type="nucleotide sequence ID" value="NZ_FNLM01000034.1"/>
</dbReference>
<evidence type="ECO:0000313" key="4">
    <source>
        <dbReference type="Proteomes" id="UP000183180"/>
    </source>
</evidence>